<feature type="region of interest" description="Disordered" evidence="1">
    <location>
        <begin position="105"/>
        <end position="124"/>
    </location>
</feature>
<dbReference type="Proteomes" id="UP000886998">
    <property type="component" value="Unassembled WGS sequence"/>
</dbReference>
<evidence type="ECO:0000256" key="1">
    <source>
        <dbReference type="SAM" id="MobiDB-lite"/>
    </source>
</evidence>
<keyword evidence="3" id="KW-1185">Reference proteome</keyword>
<feature type="compositionally biased region" description="Basic and acidic residues" evidence="1">
    <location>
        <begin position="17"/>
        <end position="28"/>
    </location>
</feature>
<organism evidence="2 3">
    <name type="scientific">Trichonephila inaurata madagascariensis</name>
    <dbReference type="NCBI Taxonomy" id="2747483"/>
    <lineage>
        <taxon>Eukaryota</taxon>
        <taxon>Metazoa</taxon>
        <taxon>Ecdysozoa</taxon>
        <taxon>Arthropoda</taxon>
        <taxon>Chelicerata</taxon>
        <taxon>Arachnida</taxon>
        <taxon>Araneae</taxon>
        <taxon>Araneomorphae</taxon>
        <taxon>Entelegynae</taxon>
        <taxon>Araneoidea</taxon>
        <taxon>Nephilidae</taxon>
        <taxon>Trichonephila</taxon>
        <taxon>Trichonephila inaurata</taxon>
    </lineage>
</organism>
<dbReference type="AlphaFoldDB" id="A0A8X7C620"/>
<evidence type="ECO:0000313" key="3">
    <source>
        <dbReference type="Proteomes" id="UP000886998"/>
    </source>
</evidence>
<feature type="region of interest" description="Disordered" evidence="1">
    <location>
        <begin position="1"/>
        <end position="28"/>
    </location>
</feature>
<proteinExistence type="predicted"/>
<accession>A0A8X7C620</accession>
<reference evidence="2" key="1">
    <citation type="submission" date="2020-08" db="EMBL/GenBank/DDBJ databases">
        <title>Multicomponent nature underlies the extraordinary mechanical properties of spider dragline silk.</title>
        <authorList>
            <person name="Kono N."/>
            <person name="Nakamura H."/>
            <person name="Mori M."/>
            <person name="Yoshida Y."/>
            <person name="Ohtoshi R."/>
            <person name="Malay A.D."/>
            <person name="Moran D.A.P."/>
            <person name="Tomita M."/>
            <person name="Numata K."/>
            <person name="Arakawa K."/>
        </authorList>
    </citation>
    <scope>NUCLEOTIDE SEQUENCE</scope>
</reference>
<comment type="caution">
    <text evidence="2">The sequence shown here is derived from an EMBL/GenBank/DDBJ whole genome shotgun (WGS) entry which is preliminary data.</text>
</comment>
<gene>
    <name evidence="2" type="ORF">TNIN_321931</name>
</gene>
<feature type="compositionally biased region" description="Basic and acidic residues" evidence="1">
    <location>
        <begin position="105"/>
        <end position="122"/>
    </location>
</feature>
<name>A0A8X7C620_9ARAC</name>
<sequence>MMDQYPGEENPNEPLEPMDRTLESMDKSNKSMNLEQDLMDKCNEPLEQEVIDQFPINTFSEIKSNVEHCDGEGCHEVLYKLLEHYSPESLDELLDHVDKPLLENTKKKKKESTEETMERGNKAMECNESGEEVIKLSDLEHVVMECCEEILDNVEFGEVENAEVEKKVEMAQPEKVTMKKWWNFKWLSKIE</sequence>
<protein>
    <submittedName>
        <fullName evidence="2">Uncharacterized protein</fullName>
    </submittedName>
</protein>
<dbReference type="OrthoDB" id="10552121at2759"/>
<dbReference type="EMBL" id="BMAV01010269">
    <property type="protein sequence ID" value="GFY55248.1"/>
    <property type="molecule type" value="Genomic_DNA"/>
</dbReference>
<evidence type="ECO:0000313" key="2">
    <source>
        <dbReference type="EMBL" id="GFY55248.1"/>
    </source>
</evidence>